<sequence length="235" mass="26448">MYHTYGKGNLMIMIKAAIVEDQEILRKSLKIVIENISDIEIVGTAENGEEAIALCERENLDILLMDIQMPVMDGVKATEEIKKRWPNIKVIILTTFQDVTHVLNALNAGAEGYILKAVDPEYLVQGIKMVYHGGSLIPQQLAKEVFGQIQLNHNSHSDQDYNVMNHPYDLNNQEIKVLKCLTQGLSNKDITEKMFLSMGTVKNYVSAIYSKLNVKNRSSAITKAMEESLIADKKH</sequence>
<keyword evidence="2" id="KW-0805">Transcription regulation</keyword>
<dbReference type="PROSITE" id="PS50110">
    <property type="entry name" value="RESPONSE_REGULATORY"/>
    <property type="match status" value="1"/>
</dbReference>
<dbReference type="SMART" id="SM00421">
    <property type="entry name" value="HTH_LUXR"/>
    <property type="match status" value="1"/>
</dbReference>
<dbReference type="InterPro" id="IPR058245">
    <property type="entry name" value="NreC/VraR/RcsB-like_REC"/>
</dbReference>
<name>A0ABM9BMJ8_9BACL</name>
<dbReference type="PANTHER" id="PTHR43214:SF24">
    <property type="entry name" value="TRANSCRIPTIONAL REGULATORY PROTEIN NARL-RELATED"/>
    <property type="match status" value="1"/>
</dbReference>
<protein>
    <submittedName>
        <fullName evidence="8">Transcriptional regulatory protein LnrK</fullName>
    </submittedName>
</protein>
<gene>
    <name evidence="8" type="primary">lnrK_4</name>
    <name evidence="8" type="ORF">PAECIP111894_06041</name>
</gene>
<evidence type="ECO:0000256" key="5">
    <source>
        <dbReference type="PROSITE-ProRule" id="PRU00169"/>
    </source>
</evidence>
<dbReference type="CDD" id="cd06170">
    <property type="entry name" value="LuxR_C_like"/>
    <property type="match status" value="1"/>
</dbReference>
<proteinExistence type="predicted"/>
<evidence type="ECO:0000256" key="1">
    <source>
        <dbReference type="ARBA" id="ARBA00022553"/>
    </source>
</evidence>
<dbReference type="Proteomes" id="UP000838749">
    <property type="component" value="Unassembled WGS sequence"/>
</dbReference>
<keyword evidence="3" id="KW-0238">DNA-binding</keyword>
<dbReference type="InterPro" id="IPR039420">
    <property type="entry name" value="WalR-like"/>
</dbReference>
<evidence type="ECO:0000259" key="7">
    <source>
        <dbReference type="PROSITE" id="PS50110"/>
    </source>
</evidence>
<feature type="domain" description="HTH luxR-type" evidence="6">
    <location>
        <begin position="163"/>
        <end position="228"/>
    </location>
</feature>
<dbReference type="PANTHER" id="PTHR43214">
    <property type="entry name" value="TWO-COMPONENT RESPONSE REGULATOR"/>
    <property type="match status" value="1"/>
</dbReference>
<feature type="modified residue" description="4-aspartylphosphate" evidence="5">
    <location>
        <position position="66"/>
    </location>
</feature>
<reference evidence="8" key="1">
    <citation type="submission" date="2021-12" db="EMBL/GenBank/DDBJ databases">
        <authorList>
            <person name="Criscuolo A."/>
        </authorList>
    </citation>
    <scope>NUCLEOTIDE SEQUENCE</scope>
    <source>
        <strain evidence="8">CIP111894</strain>
    </source>
</reference>
<keyword evidence="4" id="KW-0804">Transcription</keyword>
<dbReference type="InterPro" id="IPR000792">
    <property type="entry name" value="Tscrpt_reg_LuxR_C"/>
</dbReference>
<evidence type="ECO:0000259" key="6">
    <source>
        <dbReference type="PROSITE" id="PS50043"/>
    </source>
</evidence>
<dbReference type="EMBL" id="CAKMAB010000073">
    <property type="protein sequence ID" value="CAH1059829.1"/>
    <property type="molecule type" value="Genomic_DNA"/>
</dbReference>
<dbReference type="Pfam" id="PF00072">
    <property type="entry name" value="Response_reg"/>
    <property type="match status" value="1"/>
</dbReference>
<dbReference type="InterPro" id="IPR001789">
    <property type="entry name" value="Sig_transdc_resp-reg_receiver"/>
</dbReference>
<keyword evidence="1 5" id="KW-0597">Phosphoprotein</keyword>
<dbReference type="SMART" id="SM00448">
    <property type="entry name" value="REC"/>
    <property type="match status" value="1"/>
</dbReference>
<dbReference type="PROSITE" id="PS00622">
    <property type="entry name" value="HTH_LUXR_1"/>
    <property type="match status" value="1"/>
</dbReference>
<dbReference type="PROSITE" id="PS50043">
    <property type="entry name" value="HTH_LUXR_2"/>
    <property type="match status" value="1"/>
</dbReference>
<feature type="domain" description="Response regulatory" evidence="7">
    <location>
        <begin position="15"/>
        <end position="131"/>
    </location>
</feature>
<dbReference type="Gene3D" id="3.40.50.2300">
    <property type="match status" value="1"/>
</dbReference>
<dbReference type="CDD" id="cd17535">
    <property type="entry name" value="REC_NarL-like"/>
    <property type="match status" value="1"/>
</dbReference>
<keyword evidence="9" id="KW-1185">Reference proteome</keyword>
<evidence type="ECO:0000256" key="2">
    <source>
        <dbReference type="ARBA" id="ARBA00023015"/>
    </source>
</evidence>
<dbReference type="SUPFAM" id="SSF52172">
    <property type="entry name" value="CheY-like"/>
    <property type="match status" value="1"/>
</dbReference>
<evidence type="ECO:0000313" key="9">
    <source>
        <dbReference type="Proteomes" id="UP000838749"/>
    </source>
</evidence>
<dbReference type="Pfam" id="PF00196">
    <property type="entry name" value="GerE"/>
    <property type="match status" value="1"/>
</dbReference>
<evidence type="ECO:0000256" key="3">
    <source>
        <dbReference type="ARBA" id="ARBA00023125"/>
    </source>
</evidence>
<accession>A0ABM9BMJ8</accession>
<organism evidence="8 9">
    <name type="scientific">Paenibacillus pseudetheri</name>
    <dbReference type="NCBI Taxonomy" id="2897682"/>
    <lineage>
        <taxon>Bacteria</taxon>
        <taxon>Bacillati</taxon>
        <taxon>Bacillota</taxon>
        <taxon>Bacilli</taxon>
        <taxon>Bacillales</taxon>
        <taxon>Paenibacillaceae</taxon>
        <taxon>Paenibacillus</taxon>
    </lineage>
</organism>
<dbReference type="PRINTS" id="PR00038">
    <property type="entry name" value="HTHLUXR"/>
</dbReference>
<comment type="caution">
    <text evidence="8">The sequence shown here is derived from an EMBL/GenBank/DDBJ whole genome shotgun (WGS) entry which is preliminary data.</text>
</comment>
<evidence type="ECO:0000256" key="4">
    <source>
        <dbReference type="ARBA" id="ARBA00023163"/>
    </source>
</evidence>
<dbReference type="InterPro" id="IPR011006">
    <property type="entry name" value="CheY-like_superfamily"/>
</dbReference>
<evidence type="ECO:0000313" key="8">
    <source>
        <dbReference type="EMBL" id="CAH1059829.1"/>
    </source>
</evidence>